<evidence type="ECO:0000256" key="6">
    <source>
        <dbReference type="ARBA" id="ARBA00023136"/>
    </source>
</evidence>
<evidence type="ECO:0000259" key="8">
    <source>
        <dbReference type="PROSITE" id="PS50928"/>
    </source>
</evidence>
<evidence type="ECO:0000256" key="5">
    <source>
        <dbReference type="ARBA" id="ARBA00022989"/>
    </source>
</evidence>
<dbReference type="OrthoDB" id="9771544at2"/>
<keyword evidence="10" id="KW-1185">Reference proteome</keyword>
<protein>
    <submittedName>
        <fullName evidence="9">Carbohydrate ABC transporter permease</fullName>
    </submittedName>
</protein>
<dbReference type="GO" id="GO:0005886">
    <property type="term" value="C:plasma membrane"/>
    <property type="evidence" value="ECO:0007669"/>
    <property type="project" value="UniProtKB-SubCell"/>
</dbReference>
<comment type="subcellular location">
    <subcellularLocation>
        <location evidence="1 7">Cell membrane</location>
        <topology evidence="1 7">Multi-pass membrane protein</topology>
    </subcellularLocation>
</comment>
<evidence type="ECO:0000256" key="4">
    <source>
        <dbReference type="ARBA" id="ARBA00022692"/>
    </source>
</evidence>
<organism evidence="9 10">
    <name type="scientific">Paenibacillus montanisoli</name>
    <dbReference type="NCBI Taxonomy" id="2081970"/>
    <lineage>
        <taxon>Bacteria</taxon>
        <taxon>Bacillati</taxon>
        <taxon>Bacillota</taxon>
        <taxon>Bacilli</taxon>
        <taxon>Bacillales</taxon>
        <taxon>Paenibacillaceae</taxon>
        <taxon>Paenibacillus</taxon>
    </lineage>
</organism>
<dbReference type="RefSeq" id="WP_112885396.1">
    <property type="nucleotide sequence ID" value="NZ_QLUW01000006.1"/>
</dbReference>
<dbReference type="InterPro" id="IPR000515">
    <property type="entry name" value="MetI-like"/>
</dbReference>
<reference evidence="9 10" key="1">
    <citation type="submission" date="2018-06" db="EMBL/GenBank/DDBJ databases">
        <title>Paenibacillus montanisoli sp. nov., isolated from mountain area soil.</title>
        <authorList>
            <person name="Wu M."/>
        </authorList>
    </citation>
    <scope>NUCLEOTIDE SEQUENCE [LARGE SCALE GENOMIC DNA]</scope>
    <source>
        <strain evidence="9 10">RA17</strain>
    </source>
</reference>
<dbReference type="InterPro" id="IPR035906">
    <property type="entry name" value="MetI-like_sf"/>
</dbReference>
<dbReference type="PANTHER" id="PTHR43744:SF1">
    <property type="entry name" value="BINDING-PROTEIN-DEPENDENT TRANSPORT SYSTEMS INNER MEMBRANE COMPONENT"/>
    <property type="match status" value="1"/>
</dbReference>
<evidence type="ECO:0000256" key="1">
    <source>
        <dbReference type="ARBA" id="ARBA00004651"/>
    </source>
</evidence>
<comment type="caution">
    <text evidence="9">The sequence shown here is derived from an EMBL/GenBank/DDBJ whole genome shotgun (WGS) entry which is preliminary data.</text>
</comment>
<name>A0A328TVX9_9BACL</name>
<feature type="transmembrane region" description="Helical" evidence="7">
    <location>
        <begin position="256"/>
        <end position="276"/>
    </location>
</feature>
<evidence type="ECO:0000256" key="2">
    <source>
        <dbReference type="ARBA" id="ARBA00022448"/>
    </source>
</evidence>
<gene>
    <name evidence="9" type="ORF">DL346_26535</name>
</gene>
<evidence type="ECO:0000256" key="3">
    <source>
        <dbReference type="ARBA" id="ARBA00022475"/>
    </source>
</evidence>
<dbReference type="PROSITE" id="PS50928">
    <property type="entry name" value="ABC_TM1"/>
    <property type="match status" value="1"/>
</dbReference>
<feature type="transmembrane region" description="Helical" evidence="7">
    <location>
        <begin position="152"/>
        <end position="169"/>
    </location>
</feature>
<keyword evidence="3" id="KW-1003">Cell membrane</keyword>
<feature type="transmembrane region" description="Helical" evidence="7">
    <location>
        <begin position="83"/>
        <end position="109"/>
    </location>
</feature>
<comment type="similarity">
    <text evidence="7">Belongs to the binding-protein-dependent transport system permease family.</text>
</comment>
<keyword evidence="5 7" id="KW-1133">Transmembrane helix</keyword>
<feature type="transmembrane region" description="Helical" evidence="7">
    <location>
        <begin position="20"/>
        <end position="43"/>
    </location>
</feature>
<evidence type="ECO:0000313" key="9">
    <source>
        <dbReference type="EMBL" id="RAP73812.1"/>
    </source>
</evidence>
<feature type="transmembrane region" description="Helical" evidence="7">
    <location>
        <begin position="121"/>
        <end position="140"/>
    </location>
</feature>
<dbReference type="EMBL" id="QLUW01000006">
    <property type="protein sequence ID" value="RAP73812.1"/>
    <property type="molecule type" value="Genomic_DNA"/>
</dbReference>
<dbReference type="CDD" id="cd06261">
    <property type="entry name" value="TM_PBP2"/>
    <property type="match status" value="1"/>
</dbReference>
<feature type="transmembrane region" description="Helical" evidence="7">
    <location>
        <begin position="198"/>
        <end position="219"/>
    </location>
</feature>
<dbReference type="PANTHER" id="PTHR43744">
    <property type="entry name" value="ABC TRANSPORTER PERMEASE PROTEIN MG189-RELATED-RELATED"/>
    <property type="match status" value="1"/>
</dbReference>
<keyword evidence="6 7" id="KW-0472">Membrane</keyword>
<feature type="domain" description="ABC transmembrane type-1" evidence="8">
    <location>
        <begin position="84"/>
        <end position="276"/>
    </location>
</feature>
<evidence type="ECO:0000256" key="7">
    <source>
        <dbReference type="RuleBase" id="RU363032"/>
    </source>
</evidence>
<dbReference type="AlphaFoldDB" id="A0A328TVX9"/>
<dbReference type="Proteomes" id="UP000249260">
    <property type="component" value="Unassembled WGS sequence"/>
</dbReference>
<dbReference type="Pfam" id="PF00528">
    <property type="entry name" value="BPD_transp_1"/>
    <property type="match status" value="1"/>
</dbReference>
<dbReference type="Gene3D" id="1.10.3720.10">
    <property type="entry name" value="MetI-like"/>
    <property type="match status" value="1"/>
</dbReference>
<proteinExistence type="inferred from homology"/>
<keyword evidence="4 7" id="KW-0812">Transmembrane</keyword>
<sequence length="290" mass="32426">MSYQGTKINPTKFHPSQMKFYAILVPLAFVMMLPIIFIIFHAFKPINELFAFPPRFLVRRPTFENFEDLIRFAGDSGIPFSRFLFNSLIVTVSVMFLSVFISAIAAYALSKMKFKLRATLFEINTIALMFVPLAVQIPRFLVMDESGLMNTYLAHILPLLSMPIGLFLMKQFIDQVPDELKEAAVMDGAGEFLVFRKVILPVIKPALATVAILAFQAVWGNIETSSYYVNDESLKTVTFFMGTLVSQTGNTVAGQGMAAAASLIMFIPNLVIFIFLQSKVMNTMAHSGLK</sequence>
<accession>A0A328TVX9</accession>
<dbReference type="SUPFAM" id="SSF161098">
    <property type="entry name" value="MetI-like"/>
    <property type="match status" value="1"/>
</dbReference>
<evidence type="ECO:0000313" key="10">
    <source>
        <dbReference type="Proteomes" id="UP000249260"/>
    </source>
</evidence>
<keyword evidence="2 7" id="KW-0813">Transport</keyword>
<dbReference type="GO" id="GO:0055085">
    <property type="term" value="P:transmembrane transport"/>
    <property type="evidence" value="ECO:0007669"/>
    <property type="project" value="InterPro"/>
</dbReference>